<dbReference type="GeneID" id="89932631"/>
<feature type="compositionally biased region" description="Basic and acidic residues" evidence="1">
    <location>
        <begin position="706"/>
        <end position="715"/>
    </location>
</feature>
<dbReference type="SMART" id="SM00256">
    <property type="entry name" value="FBOX"/>
    <property type="match status" value="1"/>
</dbReference>
<dbReference type="Gene3D" id="1.20.1280.50">
    <property type="match status" value="1"/>
</dbReference>
<feature type="region of interest" description="Disordered" evidence="1">
    <location>
        <begin position="121"/>
        <end position="179"/>
    </location>
</feature>
<feature type="compositionally biased region" description="Acidic residues" evidence="1">
    <location>
        <begin position="695"/>
        <end position="705"/>
    </location>
</feature>
<dbReference type="CDD" id="cd09917">
    <property type="entry name" value="F-box_SF"/>
    <property type="match status" value="1"/>
</dbReference>
<name>A0AAN6TCY7_9PEZI</name>
<feature type="compositionally biased region" description="Basic and acidic residues" evidence="1">
    <location>
        <begin position="149"/>
        <end position="164"/>
    </location>
</feature>
<evidence type="ECO:0000256" key="1">
    <source>
        <dbReference type="SAM" id="MobiDB-lite"/>
    </source>
</evidence>
<proteinExistence type="predicted"/>
<evidence type="ECO:0000313" key="3">
    <source>
        <dbReference type="EMBL" id="KAK4112121.1"/>
    </source>
</evidence>
<feature type="compositionally biased region" description="Acidic residues" evidence="1">
    <location>
        <begin position="716"/>
        <end position="752"/>
    </location>
</feature>
<accession>A0AAN6TCY7</accession>
<comment type="caution">
    <text evidence="3">The sequence shown here is derived from an EMBL/GenBank/DDBJ whole genome shotgun (WGS) entry which is preliminary data.</text>
</comment>
<sequence>MLLTQLPPEILHNILSLVELDDLTAIQLTCRFLNNFIQGNNALCRAIYLRLFDEPPRKDLDFTQEIRDLVRLKTLCAPTNHFISLTCPRPSKEVAFVHSTVTRLLQNAVTVVPPPPPSFPITPIEDGSSIAATGSTSSEEAPVAPQNAEGHKADHHPEPVRETRTATTTAPAKRASRSLTYPTSRNAAFLAALFAASAPAGLAYLTRSSLFDRYEEMKAPPMRRRKLAAAGAARGRRAASDADRQLSAKLNCLYGPGLPGPQYEQSKFKTPADMKRASLRTWGYPLDHGDYDDADDLIDFDAEVAAEKEQEEENERGEGVEEDVPRWQESEWWKEWPYRGGVYALACSKVYDLREHTTGTKWGPFLDQDQEADGGDGDGRLLGVRVDWEKMEAILIVLWANIRSKRLVASPIFANIWARPFAGVWGGSYIPWSKEEFFKGEEQDETTEDGSERVKREVERRDPYGVSGCWLRVVCFLDYADFLHYNFELDDEDTPPGVPRPPLDVGEATRLILMKVRATRIEPPGEDDHPGYPVVHFVGVSRALDGSWDDNADSDLRGTVRMTPEGEVRWTSCSIFHGEERWKSEGIQIGGIRSARGVVGTWFDKYISAISLLISALYHGKRLIGFLLLGTTANKDLVGRRRSGRCRTPRGREMRWKCWSTMCSPSVGVPWCSVDAARWLTHDGGVVADDFDEVDLDGEEDDDTDDGFHLDRLFEREDEEDDYEDDEDEEDENEDEDDQGDEWEEDLEDEENWANDIANISFNDMANDIGFQEYEADYMNRFNEAMNQSDEPWNFMPEYHNLS</sequence>
<reference evidence="3" key="2">
    <citation type="submission" date="2023-05" db="EMBL/GenBank/DDBJ databases">
        <authorList>
            <consortium name="Lawrence Berkeley National Laboratory"/>
            <person name="Steindorff A."/>
            <person name="Hensen N."/>
            <person name="Bonometti L."/>
            <person name="Westerberg I."/>
            <person name="Brannstrom I.O."/>
            <person name="Guillou S."/>
            <person name="Cros-Aarteil S."/>
            <person name="Calhoun S."/>
            <person name="Haridas S."/>
            <person name="Kuo A."/>
            <person name="Mondo S."/>
            <person name="Pangilinan J."/>
            <person name="Riley R."/>
            <person name="Labutti K."/>
            <person name="Andreopoulos B."/>
            <person name="Lipzen A."/>
            <person name="Chen C."/>
            <person name="Yanf M."/>
            <person name="Daum C."/>
            <person name="Ng V."/>
            <person name="Clum A."/>
            <person name="Ohm R."/>
            <person name="Martin F."/>
            <person name="Silar P."/>
            <person name="Natvig D."/>
            <person name="Lalanne C."/>
            <person name="Gautier V."/>
            <person name="Ament-Velasquez S.L."/>
            <person name="Kruys A."/>
            <person name="Hutchinson M.I."/>
            <person name="Powell A.J."/>
            <person name="Barry K."/>
            <person name="Miller A.N."/>
            <person name="Grigoriev I.V."/>
            <person name="Debuchy R."/>
            <person name="Gladieux P."/>
            <person name="Thoren M.H."/>
            <person name="Johannesson H."/>
        </authorList>
    </citation>
    <scope>NUCLEOTIDE SEQUENCE</scope>
    <source>
        <strain evidence="3">CBS 508.74</strain>
    </source>
</reference>
<keyword evidence="4" id="KW-1185">Reference proteome</keyword>
<dbReference type="AlphaFoldDB" id="A0AAN6TCY7"/>
<dbReference type="EMBL" id="MU853343">
    <property type="protein sequence ID" value="KAK4112121.1"/>
    <property type="molecule type" value="Genomic_DNA"/>
</dbReference>
<dbReference type="PROSITE" id="PS50181">
    <property type="entry name" value="FBOX"/>
    <property type="match status" value="1"/>
</dbReference>
<feature type="domain" description="F-box" evidence="2">
    <location>
        <begin position="1"/>
        <end position="51"/>
    </location>
</feature>
<dbReference type="Pfam" id="PF12937">
    <property type="entry name" value="F-box-like"/>
    <property type="match status" value="1"/>
</dbReference>
<evidence type="ECO:0000259" key="2">
    <source>
        <dbReference type="PROSITE" id="PS50181"/>
    </source>
</evidence>
<feature type="compositionally biased region" description="Low complexity" evidence="1">
    <location>
        <begin position="121"/>
        <end position="140"/>
    </location>
</feature>
<organism evidence="3 4">
    <name type="scientific">Canariomyces notabilis</name>
    <dbReference type="NCBI Taxonomy" id="2074819"/>
    <lineage>
        <taxon>Eukaryota</taxon>
        <taxon>Fungi</taxon>
        <taxon>Dikarya</taxon>
        <taxon>Ascomycota</taxon>
        <taxon>Pezizomycotina</taxon>
        <taxon>Sordariomycetes</taxon>
        <taxon>Sordariomycetidae</taxon>
        <taxon>Sordariales</taxon>
        <taxon>Chaetomiaceae</taxon>
        <taxon>Canariomyces</taxon>
    </lineage>
</organism>
<reference evidence="3" key="1">
    <citation type="journal article" date="2023" name="Mol. Phylogenet. Evol.">
        <title>Genome-scale phylogeny and comparative genomics of the fungal order Sordariales.</title>
        <authorList>
            <person name="Hensen N."/>
            <person name="Bonometti L."/>
            <person name="Westerberg I."/>
            <person name="Brannstrom I.O."/>
            <person name="Guillou S."/>
            <person name="Cros-Aarteil S."/>
            <person name="Calhoun S."/>
            <person name="Haridas S."/>
            <person name="Kuo A."/>
            <person name="Mondo S."/>
            <person name="Pangilinan J."/>
            <person name="Riley R."/>
            <person name="LaButti K."/>
            <person name="Andreopoulos B."/>
            <person name="Lipzen A."/>
            <person name="Chen C."/>
            <person name="Yan M."/>
            <person name="Daum C."/>
            <person name="Ng V."/>
            <person name="Clum A."/>
            <person name="Steindorff A."/>
            <person name="Ohm R.A."/>
            <person name="Martin F."/>
            <person name="Silar P."/>
            <person name="Natvig D.O."/>
            <person name="Lalanne C."/>
            <person name="Gautier V."/>
            <person name="Ament-Velasquez S.L."/>
            <person name="Kruys A."/>
            <person name="Hutchinson M.I."/>
            <person name="Powell A.J."/>
            <person name="Barry K."/>
            <person name="Miller A.N."/>
            <person name="Grigoriev I.V."/>
            <person name="Debuchy R."/>
            <person name="Gladieux P."/>
            <person name="Hiltunen Thoren M."/>
            <person name="Johannesson H."/>
        </authorList>
    </citation>
    <scope>NUCLEOTIDE SEQUENCE</scope>
    <source>
        <strain evidence="3">CBS 508.74</strain>
    </source>
</reference>
<dbReference type="RefSeq" id="XP_064669691.1">
    <property type="nucleotide sequence ID" value="XM_064808508.1"/>
</dbReference>
<protein>
    <recommendedName>
        <fullName evidence="2">F-box domain-containing protein</fullName>
    </recommendedName>
</protein>
<dbReference type="SUPFAM" id="SSF81383">
    <property type="entry name" value="F-box domain"/>
    <property type="match status" value="1"/>
</dbReference>
<dbReference type="InterPro" id="IPR001810">
    <property type="entry name" value="F-box_dom"/>
</dbReference>
<dbReference type="InterPro" id="IPR036047">
    <property type="entry name" value="F-box-like_dom_sf"/>
</dbReference>
<feature type="region of interest" description="Disordered" evidence="1">
    <location>
        <begin position="695"/>
        <end position="752"/>
    </location>
</feature>
<evidence type="ECO:0000313" key="4">
    <source>
        <dbReference type="Proteomes" id="UP001302812"/>
    </source>
</evidence>
<dbReference type="Proteomes" id="UP001302812">
    <property type="component" value="Unassembled WGS sequence"/>
</dbReference>
<gene>
    <name evidence="3" type="ORF">N656DRAFT_109883</name>
</gene>